<evidence type="ECO:0000313" key="2">
    <source>
        <dbReference type="EMBL" id="NLP84323.1"/>
    </source>
</evidence>
<evidence type="ECO:0000259" key="1">
    <source>
        <dbReference type="Pfam" id="PF04230"/>
    </source>
</evidence>
<dbReference type="InterPro" id="IPR007345">
    <property type="entry name" value="Polysacch_pyruvyl_Trfase"/>
</dbReference>
<dbReference type="Pfam" id="PF04230">
    <property type="entry name" value="PS_pyruv_trans"/>
    <property type="match status" value="1"/>
</dbReference>
<keyword evidence="3" id="KW-1185">Reference proteome</keyword>
<dbReference type="GO" id="GO:0016740">
    <property type="term" value="F:transferase activity"/>
    <property type="evidence" value="ECO:0007669"/>
    <property type="project" value="UniProtKB-KW"/>
</dbReference>
<sequence>MRSPEVETVHWNPRIPVVAGRIGKFVPIRRRAQNFGDLLGPIVVEGLRPQVPPPARRRLVAVGSILHLAEDGDVVWGTGRNGKIPVDRHTFHSLDVRAVRGPLTRDFLLGRGIEVPETYGDPGLLIPFVMPELSQPRVRSGVTVIMNFNDARERSVPGSNIPSQIRVLSARSPVKTCLRAISESEFVIGSSLHAIVVADALGIPARLVRSSREPLFKYEDYFSGTRRDLSFAATIGDALRMGPHEPLTFDLSELLDSFPRDLWTLDG</sequence>
<keyword evidence="2" id="KW-0808">Transferase</keyword>
<proteinExistence type="predicted"/>
<accession>A0ABX1KEA8</accession>
<name>A0ABX1KEA8_9MICO</name>
<feature type="domain" description="Polysaccharide pyruvyl transferase" evidence="1">
    <location>
        <begin position="88"/>
        <end position="209"/>
    </location>
</feature>
<organism evidence="2 3">
    <name type="scientific">Microbacterium salsuginis</name>
    <dbReference type="NCBI Taxonomy" id="2722803"/>
    <lineage>
        <taxon>Bacteria</taxon>
        <taxon>Bacillati</taxon>
        <taxon>Actinomycetota</taxon>
        <taxon>Actinomycetes</taxon>
        <taxon>Micrococcales</taxon>
        <taxon>Microbacteriaceae</taxon>
        <taxon>Microbacterium</taxon>
    </lineage>
</organism>
<evidence type="ECO:0000313" key="3">
    <source>
        <dbReference type="Proteomes" id="UP001429745"/>
    </source>
</evidence>
<dbReference type="Proteomes" id="UP001429745">
    <property type="component" value="Unassembled WGS sequence"/>
</dbReference>
<gene>
    <name evidence="2" type="ORF">HF576_10710</name>
</gene>
<protein>
    <submittedName>
        <fullName evidence="2">Polysaccharide pyruvyl transferase family protein</fullName>
    </submittedName>
</protein>
<dbReference type="EMBL" id="JABACI010000003">
    <property type="protein sequence ID" value="NLP84323.1"/>
    <property type="molecule type" value="Genomic_DNA"/>
</dbReference>
<reference evidence="2 3" key="1">
    <citation type="submission" date="2020-04" db="EMBL/GenBank/DDBJ databases">
        <title>CFH 90308 Microbacterium sp.</title>
        <authorList>
            <person name="Nie G."/>
            <person name="Ming H."/>
            <person name="Xia T."/>
        </authorList>
    </citation>
    <scope>NUCLEOTIDE SEQUENCE [LARGE SCALE GENOMIC DNA]</scope>
    <source>
        <strain evidence="2 3">CFH 90308</strain>
    </source>
</reference>
<comment type="caution">
    <text evidence="2">The sequence shown here is derived from an EMBL/GenBank/DDBJ whole genome shotgun (WGS) entry which is preliminary data.</text>
</comment>
<dbReference type="RefSeq" id="WP_168912831.1">
    <property type="nucleotide sequence ID" value="NZ_JABACI010000003.1"/>
</dbReference>